<dbReference type="InterPro" id="IPR023754">
    <property type="entry name" value="HemeA_Synthase_type2"/>
</dbReference>
<feature type="transmembrane region" description="Helical" evidence="12">
    <location>
        <begin position="287"/>
        <end position="312"/>
    </location>
</feature>
<gene>
    <name evidence="12" type="primary">ctaA</name>
    <name evidence="13" type="ORF">RCA_01400</name>
</gene>
<keyword evidence="9 12" id="KW-0472">Membrane</keyword>
<protein>
    <recommendedName>
        <fullName evidence="12">Heme A synthase</fullName>
        <shortName evidence="12">HAS</shortName>
        <ecNumber evidence="12">1.17.99.9</ecNumber>
    </recommendedName>
    <alternativeName>
        <fullName evidence="12">Cytochrome aa3-controlling protein</fullName>
    </alternativeName>
</protein>
<dbReference type="EC" id="1.17.99.9" evidence="12"/>
<evidence type="ECO:0000256" key="10">
    <source>
        <dbReference type="ARBA" id="ARBA00044501"/>
    </source>
</evidence>
<evidence type="ECO:0000256" key="8">
    <source>
        <dbReference type="ARBA" id="ARBA00023133"/>
    </source>
</evidence>
<comment type="subcellular location">
    <subcellularLocation>
        <location evidence="12">Cell membrane</location>
        <topology evidence="12">Multi-pass membrane protein</topology>
    </subcellularLocation>
    <subcellularLocation>
        <location evidence="2">Membrane</location>
        <topology evidence="2">Multi-pass membrane protein</topology>
    </subcellularLocation>
</comment>
<evidence type="ECO:0000256" key="1">
    <source>
        <dbReference type="ARBA" id="ARBA00001970"/>
    </source>
</evidence>
<accession>A0ABN4AAT2</accession>
<proteinExistence type="inferred from homology"/>
<feature type="transmembrane region" description="Helical" evidence="12">
    <location>
        <begin position="9"/>
        <end position="29"/>
    </location>
</feature>
<comment type="similarity">
    <text evidence="12">Belongs to the COX15/CtaA family. Type 2 subfamily.</text>
</comment>
<evidence type="ECO:0000313" key="13">
    <source>
        <dbReference type="EMBL" id="AFB20857.1"/>
    </source>
</evidence>
<keyword evidence="14" id="KW-1185">Reference proteome</keyword>
<feature type="transmembrane region" description="Helical" evidence="12">
    <location>
        <begin position="121"/>
        <end position="139"/>
    </location>
</feature>
<evidence type="ECO:0000313" key="14">
    <source>
        <dbReference type="Proteomes" id="UP000007878"/>
    </source>
</evidence>
<sequence>MQQSLITKWLSISCIMVIAMIVIGGITRLTGSGLSIVEWRPITGILPPLSFESWQVEFAKYKAFPEYNYVNYRMTLSQFKFIYLLEFIHRLLGRITALIYIVPLIYFYFKGIIKNRDIAPYIIVLLLLYLQGFMGWYMVKSGLLNNPSVSHLRLAFHLIIAVIIYHILFYQLIKNRCDILLILSQTDLKLPLRFSSVAITVIYLQIFLGALVAGLDAGLIYNSFPLMGDNFIPTAIKDNFFDLKNWYDPVFIQCIHRLGGYSVFLVVMSLATYLLKIEHPKLNKIAYFLIIALLMQISTGIITLLYSVPIIIASTHQFFAIVLLSVIIWCYFLIKTSK</sequence>
<comment type="function">
    <text evidence="12">Catalyzes the conversion of heme O to heme A by two successive hydroxylations of the methyl group at C8. The first hydroxylation forms heme I, the second hydroxylation results in an unstable dihydroxymethyl group, which spontaneously dehydrates, resulting in the formyl group of heme A.</text>
</comment>
<evidence type="ECO:0000256" key="7">
    <source>
        <dbReference type="ARBA" id="ARBA00023004"/>
    </source>
</evidence>
<keyword evidence="3 12" id="KW-0812">Transmembrane</keyword>
<keyword evidence="5 12" id="KW-1133">Transmembrane helix</keyword>
<comment type="catalytic activity">
    <reaction evidence="11">
        <text>Fe(II)-heme o + 2 A + H2O = Fe(II)-heme a + 2 AH2</text>
        <dbReference type="Rhea" id="RHEA:63388"/>
        <dbReference type="ChEBI" id="CHEBI:13193"/>
        <dbReference type="ChEBI" id="CHEBI:15377"/>
        <dbReference type="ChEBI" id="CHEBI:17499"/>
        <dbReference type="ChEBI" id="CHEBI:60530"/>
        <dbReference type="ChEBI" id="CHEBI:61715"/>
        <dbReference type="EC" id="1.17.99.9"/>
    </reaction>
    <physiologicalReaction direction="left-to-right" evidence="11">
        <dbReference type="Rhea" id="RHEA:63389"/>
    </physiologicalReaction>
</comment>
<feature type="binding site" description="axial binding residue" evidence="12">
    <location>
        <position position="316"/>
    </location>
    <ligand>
        <name>heme</name>
        <dbReference type="ChEBI" id="CHEBI:30413"/>
    </ligand>
    <ligandPart>
        <name>Fe</name>
        <dbReference type="ChEBI" id="CHEBI:18248"/>
    </ligandPart>
</feature>
<dbReference type="Pfam" id="PF02628">
    <property type="entry name" value="COX15-CtaA"/>
    <property type="match status" value="1"/>
</dbReference>
<comment type="cofactor">
    <cofactor evidence="1 12">
        <name>heme b</name>
        <dbReference type="ChEBI" id="CHEBI:60344"/>
    </cofactor>
</comment>
<keyword evidence="12" id="KW-1003">Cell membrane</keyword>
<dbReference type="EMBL" id="CP003304">
    <property type="protein sequence ID" value="AFB20857.1"/>
    <property type="molecule type" value="Genomic_DNA"/>
</dbReference>
<name>A0ABN4AAT2_RICCA</name>
<dbReference type="Proteomes" id="UP000007878">
    <property type="component" value="Chromosome"/>
</dbReference>
<reference evidence="14" key="1">
    <citation type="submission" date="2012-02" db="EMBL/GenBank/DDBJ databases">
        <title>Complete genome sequence of Rickettsia parkeri strain Portsmouth.</title>
        <authorList>
            <person name="Johnson S.L."/>
            <person name="Munk A.C."/>
            <person name="Han S."/>
            <person name="Bruce D.C."/>
            <person name="Dasch G.A."/>
        </authorList>
    </citation>
    <scope>NUCLEOTIDE SEQUENCE [LARGE SCALE GENOMIC DNA]</scope>
    <source>
        <strain evidence="14">CA410</strain>
    </source>
</reference>
<dbReference type="PANTHER" id="PTHR23289:SF2">
    <property type="entry name" value="CYTOCHROME C OXIDASE ASSEMBLY PROTEIN COX15 HOMOLOG"/>
    <property type="match status" value="1"/>
</dbReference>
<comment type="subunit">
    <text evidence="12">Interacts with CtaB.</text>
</comment>
<keyword evidence="8 12" id="KW-0350">Heme biosynthesis</keyword>
<dbReference type="PANTHER" id="PTHR23289">
    <property type="entry name" value="CYTOCHROME C OXIDASE ASSEMBLY PROTEIN COX15"/>
    <property type="match status" value="1"/>
</dbReference>
<feature type="transmembrane region" description="Helical" evidence="12">
    <location>
        <begin position="194"/>
        <end position="221"/>
    </location>
</feature>
<evidence type="ECO:0000256" key="12">
    <source>
        <dbReference type="HAMAP-Rule" id="MF_01665"/>
    </source>
</evidence>
<evidence type="ECO:0000256" key="9">
    <source>
        <dbReference type="ARBA" id="ARBA00023136"/>
    </source>
</evidence>
<feature type="transmembrane region" description="Helical" evidence="12">
    <location>
        <begin position="250"/>
        <end position="275"/>
    </location>
</feature>
<feature type="transmembrane region" description="Helical" evidence="12">
    <location>
        <begin position="318"/>
        <end position="334"/>
    </location>
</feature>
<dbReference type="RefSeq" id="WP_014363708.1">
    <property type="nucleotide sequence ID" value="NC_016929.1"/>
</dbReference>
<evidence type="ECO:0000256" key="2">
    <source>
        <dbReference type="ARBA" id="ARBA00004141"/>
    </source>
</evidence>
<keyword evidence="4 12" id="KW-0479">Metal-binding</keyword>
<evidence type="ECO:0000256" key="6">
    <source>
        <dbReference type="ARBA" id="ARBA00023002"/>
    </source>
</evidence>
<feature type="transmembrane region" description="Helical" evidence="12">
    <location>
        <begin position="154"/>
        <end position="173"/>
    </location>
</feature>
<keyword evidence="7 12" id="KW-0408">Iron</keyword>
<evidence type="ECO:0000256" key="4">
    <source>
        <dbReference type="ARBA" id="ARBA00022723"/>
    </source>
</evidence>
<feature type="transmembrane region" description="Helical" evidence="12">
    <location>
        <begin position="91"/>
        <end position="109"/>
    </location>
</feature>
<evidence type="ECO:0000256" key="11">
    <source>
        <dbReference type="ARBA" id="ARBA00048044"/>
    </source>
</evidence>
<keyword evidence="6 12" id="KW-0560">Oxidoreductase</keyword>
<organism evidence="13 14">
    <name type="scientific">Rickettsia canadensis str. CA410</name>
    <dbReference type="NCBI Taxonomy" id="1105107"/>
    <lineage>
        <taxon>Bacteria</taxon>
        <taxon>Pseudomonadati</taxon>
        <taxon>Pseudomonadota</taxon>
        <taxon>Alphaproteobacteria</taxon>
        <taxon>Rickettsiales</taxon>
        <taxon>Rickettsiaceae</taxon>
        <taxon>Rickettsieae</taxon>
        <taxon>Rickettsia</taxon>
        <taxon>belli group</taxon>
    </lineage>
</organism>
<dbReference type="InterPro" id="IPR003780">
    <property type="entry name" value="COX15/CtaA_fam"/>
</dbReference>
<evidence type="ECO:0000256" key="3">
    <source>
        <dbReference type="ARBA" id="ARBA00022692"/>
    </source>
</evidence>
<feature type="binding site" description="axial binding residue" evidence="12">
    <location>
        <position position="256"/>
    </location>
    <ligand>
        <name>heme</name>
        <dbReference type="ChEBI" id="CHEBI:30413"/>
    </ligand>
    <ligandPart>
        <name>Fe</name>
        <dbReference type="ChEBI" id="CHEBI:18248"/>
    </ligandPart>
</feature>
<dbReference type="HAMAP" id="MF_01665">
    <property type="entry name" value="HemeA_synth_type2"/>
    <property type="match status" value="1"/>
</dbReference>
<comment type="pathway">
    <text evidence="10 12">Porphyrin-containing compound metabolism; heme A biosynthesis; heme A from heme O: step 1/1.</text>
</comment>
<evidence type="ECO:0000256" key="5">
    <source>
        <dbReference type="ARBA" id="ARBA00022989"/>
    </source>
</evidence>